<gene>
    <name evidence="1" type="ORF">SDC9_194179</name>
</gene>
<proteinExistence type="predicted"/>
<sequence length="47" mass="5502">MVDGKFKIEGYFEQPELISDNLKRKLMQFGVPQELLSKFFTKGADYD</sequence>
<dbReference type="EMBL" id="VSSQ01107375">
    <property type="protein sequence ID" value="MPN46588.1"/>
    <property type="molecule type" value="Genomic_DNA"/>
</dbReference>
<reference evidence="1" key="1">
    <citation type="submission" date="2019-08" db="EMBL/GenBank/DDBJ databases">
        <authorList>
            <person name="Kucharzyk K."/>
            <person name="Murdoch R.W."/>
            <person name="Higgins S."/>
            <person name="Loffler F."/>
        </authorList>
    </citation>
    <scope>NUCLEOTIDE SEQUENCE</scope>
</reference>
<evidence type="ECO:0000313" key="1">
    <source>
        <dbReference type="EMBL" id="MPN46588.1"/>
    </source>
</evidence>
<dbReference type="AlphaFoldDB" id="A0A645I5Q8"/>
<name>A0A645I5Q8_9ZZZZ</name>
<comment type="caution">
    <text evidence="1">The sequence shown here is derived from an EMBL/GenBank/DDBJ whole genome shotgun (WGS) entry which is preliminary data.</text>
</comment>
<organism evidence="1">
    <name type="scientific">bioreactor metagenome</name>
    <dbReference type="NCBI Taxonomy" id="1076179"/>
    <lineage>
        <taxon>unclassified sequences</taxon>
        <taxon>metagenomes</taxon>
        <taxon>ecological metagenomes</taxon>
    </lineage>
</organism>
<protein>
    <submittedName>
        <fullName evidence="1">Uncharacterized protein</fullName>
    </submittedName>
</protein>
<accession>A0A645I5Q8</accession>